<evidence type="ECO:0000256" key="7">
    <source>
        <dbReference type="ARBA" id="ARBA00023136"/>
    </source>
</evidence>
<protein>
    <submittedName>
        <fullName evidence="9">ABC transporter ATP-binding protein</fullName>
    </submittedName>
</protein>
<dbReference type="NCBIfam" id="TIGR01727">
    <property type="entry name" value="oligo_HPY"/>
    <property type="match status" value="1"/>
</dbReference>
<dbReference type="Gene3D" id="3.40.50.300">
    <property type="entry name" value="P-loop containing nucleotide triphosphate hydrolases"/>
    <property type="match status" value="1"/>
</dbReference>
<comment type="similarity">
    <text evidence="2">Belongs to the ABC transporter superfamily.</text>
</comment>
<dbReference type="GO" id="GO:0055085">
    <property type="term" value="P:transmembrane transport"/>
    <property type="evidence" value="ECO:0007669"/>
    <property type="project" value="UniProtKB-ARBA"/>
</dbReference>
<accession>A0A437MM03</accession>
<keyword evidence="3" id="KW-0813">Transport</keyword>
<dbReference type="SMART" id="SM00382">
    <property type="entry name" value="AAA"/>
    <property type="match status" value="1"/>
</dbReference>
<evidence type="ECO:0000256" key="4">
    <source>
        <dbReference type="ARBA" id="ARBA00022475"/>
    </source>
</evidence>
<evidence type="ECO:0000256" key="6">
    <source>
        <dbReference type="ARBA" id="ARBA00022840"/>
    </source>
</evidence>
<dbReference type="PROSITE" id="PS50893">
    <property type="entry name" value="ABC_TRANSPORTER_2"/>
    <property type="match status" value="1"/>
</dbReference>
<dbReference type="InterPro" id="IPR003593">
    <property type="entry name" value="AAA+_ATPase"/>
</dbReference>
<evidence type="ECO:0000256" key="1">
    <source>
        <dbReference type="ARBA" id="ARBA00004417"/>
    </source>
</evidence>
<dbReference type="EMBL" id="SACL01000001">
    <property type="protein sequence ID" value="RVT98636.1"/>
    <property type="molecule type" value="Genomic_DNA"/>
</dbReference>
<evidence type="ECO:0000256" key="2">
    <source>
        <dbReference type="ARBA" id="ARBA00005417"/>
    </source>
</evidence>
<dbReference type="FunFam" id="3.40.50.300:FF:000016">
    <property type="entry name" value="Oligopeptide ABC transporter ATP-binding component"/>
    <property type="match status" value="1"/>
</dbReference>
<keyword evidence="5" id="KW-0547">Nucleotide-binding</keyword>
<dbReference type="SUPFAM" id="SSF52540">
    <property type="entry name" value="P-loop containing nucleoside triphosphate hydrolases"/>
    <property type="match status" value="1"/>
</dbReference>
<dbReference type="Pfam" id="PF08352">
    <property type="entry name" value="oligo_HPY"/>
    <property type="match status" value="1"/>
</dbReference>
<proteinExistence type="inferred from homology"/>
<dbReference type="PANTHER" id="PTHR43297:SF2">
    <property type="entry name" value="DIPEPTIDE TRANSPORT ATP-BINDING PROTEIN DPPD"/>
    <property type="match status" value="1"/>
</dbReference>
<dbReference type="PANTHER" id="PTHR43297">
    <property type="entry name" value="OLIGOPEPTIDE TRANSPORT ATP-BINDING PROTEIN APPD"/>
    <property type="match status" value="1"/>
</dbReference>
<dbReference type="Proteomes" id="UP000282957">
    <property type="component" value="Unassembled WGS sequence"/>
</dbReference>
<organism evidence="9 10">
    <name type="scientific">Rhodovarius crocodyli</name>
    <dbReference type="NCBI Taxonomy" id="1979269"/>
    <lineage>
        <taxon>Bacteria</taxon>
        <taxon>Pseudomonadati</taxon>
        <taxon>Pseudomonadota</taxon>
        <taxon>Alphaproteobacteria</taxon>
        <taxon>Acetobacterales</taxon>
        <taxon>Roseomonadaceae</taxon>
        <taxon>Rhodovarius</taxon>
    </lineage>
</organism>
<dbReference type="OrthoDB" id="9815712at2"/>
<dbReference type="AlphaFoldDB" id="A0A437MM03"/>
<comment type="caution">
    <text evidence="9">The sequence shown here is derived from an EMBL/GenBank/DDBJ whole genome shotgun (WGS) entry which is preliminary data.</text>
</comment>
<dbReference type="InterPro" id="IPR013563">
    <property type="entry name" value="Oligopep_ABC_C"/>
</dbReference>
<evidence type="ECO:0000256" key="3">
    <source>
        <dbReference type="ARBA" id="ARBA00022448"/>
    </source>
</evidence>
<dbReference type="InterPro" id="IPR050388">
    <property type="entry name" value="ABC_Ni/Peptide_Import"/>
</dbReference>
<comment type="subcellular location">
    <subcellularLocation>
        <location evidence="1">Cell inner membrane</location>
        <topology evidence="1">Peripheral membrane protein</topology>
    </subcellularLocation>
</comment>
<dbReference type="RefSeq" id="WP_127785108.1">
    <property type="nucleotide sequence ID" value="NZ_SACL01000001.1"/>
</dbReference>
<keyword evidence="10" id="KW-1185">Reference proteome</keyword>
<gene>
    <name evidence="9" type="ORF">EOD42_00530</name>
</gene>
<evidence type="ECO:0000259" key="8">
    <source>
        <dbReference type="PROSITE" id="PS50893"/>
    </source>
</evidence>
<evidence type="ECO:0000313" key="10">
    <source>
        <dbReference type="Proteomes" id="UP000282957"/>
    </source>
</evidence>
<keyword evidence="4" id="KW-1003">Cell membrane</keyword>
<feature type="domain" description="ABC transporter" evidence="8">
    <location>
        <begin position="8"/>
        <end position="256"/>
    </location>
</feature>
<dbReference type="GO" id="GO:0005886">
    <property type="term" value="C:plasma membrane"/>
    <property type="evidence" value="ECO:0007669"/>
    <property type="project" value="UniProtKB-SubCell"/>
</dbReference>
<sequence>MTEPLLSVRGLRIAFPTPAGGQAPVVDGVSFDVLPGEIVGIVGESGSGKSLTARAALQLLPPRAAVSGEIGFEGRDVLALSPRDIRALRGTGIAMVFQDPMTSFNPVLRVGEQIGEALDIHRAPPKQAREARVRELLSLVGIPEPERRARAYPHEYSGGMRQRALTAMAMANAPRLLIADEPTTALDVTVQDQILRLMRGLNEASGTAILLITHNIAVVASLCRRVIVMYAGRVVEDGPVEQVLTAPSHPYTQALLQSVPRIDQPAGRLTAIAGQPPDPASPPPGCRFQPRCTQAMGRCTAEEPPLDAVAPGHRARCWLALGQAA</sequence>
<dbReference type="CDD" id="cd03257">
    <property type="entry name" value="ABC_NikE_OppD_transporters"/>
    <property type="match status" value="1"/>
</dbReference>
<dbReference type="InterPro" id="IPR003439">
    <property type="entry name" value="ABC_transporter-like_ATP-bd"/>
</dbReference>
<dbReference type="GO" id="GO:0005524">
    <property type="term" value="F:ATP binding"/>
    <property type="evidence" value="ECO:0007669"/>
    <property type="project" value="UniProtKB-KW"/>
</dbReference>
<keyword evidence="6 9" id="KW-0067">ATP-binding</keyword>
<dbReference type="Pfam" id="PF00005">
    <property type="entry name" value="ABC_tran"/>
    <property type="match status" value="1"/>
</dbReference>
<reference evidence="9 10" key="1">
    <citation type="submission" date="2019-01" db="EMBL/GenBank/DDBJ databases">
        <authorList>
            <person name="Chen W.-M."/>
        </authorList>
    </citation>
    <scope>NUCLEOTIDE SEQUENCE [LARGE SCALE GENOMIC DNA]</scope>
    <source>
        <strain evidence="9 10">CCP-6</strain>
    </source>
</reference>
<evidence type="ECO:0000313" key="9">
    <source>
        <dbReference type="EMBL" id="RVT98636.1"/>
    </source>
</evidence>
<keyword evidence="7" id="KW-0472">Membrane</keyword>
<dbReference type="InterPro" id="IPR027417">
    <property type="entry name" value="P-loop_NTPase"/>
</dbReference>
<dbReference type="GO" id="GO:0016887">
    <property type="term" value="F:ATP hydrolysis activity"/>
    <property type="evidence" value="ECO:0007669"/>
    <property type="project" value="InterPro"/>
</dbReference>
<evidence type="ECO:0000256" key="5">
    <source>
        <dbReference type="ARBA" id="ARBA00022741"/>
    </source>
</evidence>
<name>A0A437MM03_9PROT</name>
<dbReference type="GO" id="GO:0015833">
    <property type="term" value="P:peptide transport"/>
    <property type="evidence" value="ECO:0007669"/>
    <property type="project" value="InterPro"/>
</dbReference>